<evidence type="ECO:0000259" key="3">
    <source>
        <dbReference type="Pfam" id="PF02737"/>
    </source>
</evidence>
<keyword evidence="5" id="KW-1185">Reference proteome</keyword>
<name>A0A5B8UE54_9BACT</name>
<evidence type="ECO:0000313" key="4">
    <source>
        <dbReference type="EMBL" id="QEC54409.1"/>
    </source>
</evidence>
<dbReference type="EMBL" id="CP042433">
    <property type="protein sequence ID" value="QEC54409.1"/>
    <property type="molecule type" value="Genomic_DNA"/>
</dbReference>
<dbReference type="GO" id="GO:0070403">
    <property type="term" value="F:NAD+ binding"/>
    <property type="evidence" value="ECO:0007669"/>
    <property type="project" value="InterPro"/>
</dbReference>
<organism evidence="4 5">
    <name type="scientific">Flavisolibacter ginsenosidimutans</name>
    <dbReference type="NCBI Taxonomy" id="661481"/>
    <lineage>
        <taxon>Bacteria</taxon>
        <taxon>Pseudomonadati</taxon>
        <taxon>Bacteroidota</taxon>
        <taxon>Chitinophagia</taxon>
        <taxon>Chitinophagales</taxon>
        <taxon>Chitinophagaceae</taxon>
        <taxon>Flavisolibacter</taxon>
    </lineage>
</organism>
<dbReference type="Pfam" id="PF00725">
    <property type="entry name" value="3HCDH"/>
    <property type="match status" value="1"/>
</dbReference>
<dbReference type="InterPro" id="IPR008927">
    <property type="entry name" value="6-PGluconate_DH-like_C_sf"/>
</dbReference>
<feature type="domain" description="3-hydroxyacyl-CoA dehydrogenase NAD binding" evidence="3">
    <location>
        <begin position="13"/>
        <end position="178"/>
    </location>
</feature>
<dbReference type="InterPro" id="IPR022694">
    <property type="entry name" value="3-OHacyl-CoA_DH"/>
</dbReference>
<gene>
    <name evidence="4" type="ORF">FSB75_00315</name>
</gene>
<dbReference type="Gene3D" id="1.10.1040.10">
    <property type="entry name" value="N-(1-d-carboxylethyl)-l-norvaline Dehydrogenase, domain 2"/>
    <property type="match status" value="1"/>
</dbReference>
<evidence type="ECO:0000259" key="2">
    <source>
        <dbReference type="Pfam" id="PF00725"/>
    </source>
</evidence>
<dbReference type="AlphaFoldDB" id="A0A5B8UE54"/>
<reference evidence="4 5" key="1">
    <citation type="journal article" date="2015" name="Int. J. Syst. Evol. Microbiol.">
        <title>Flavisolibacter ginsenosidimutans sp. nov., with ginsenoside-converting activity isolated from soil used for cultivating ginseng.</title>
        <authorList>
            <person name="Zhao Y."/>
            <person name="Liu Q."/>
            <person name="Kang M.S."/>
            <person name="Jin F."/>
            <person name="Yu H."/>
            <person name="Im W.T."/>
        </authorList>
    </citation>
    <scope>NUCLEOTIDE SEQUENCE [LARGE SCALE GENOMIC DNA]</scope>
    <source>
        <strain evidence="4 5">Gsoil 636</strain>
    </source>
</reference>
<proteinExistence type="predicted"/>
<dbReference type="Proteomes" id="UP000321204">
    <property type="component" value="Chromosome"/>
</dbReference>
<dbReference type="KEGG" id="fgg:FSB75_00315"/>
<dbReference type="InterPro" id="IPR006108">
    <property type="entry name" value="3HC_DH_C"/>
</dbReference>
<dbReference type="OrthoDB" id="9771883at2"/>
<dbReference type="GO" id="GO:0006631">
    <property type="term" value="P:fatty acid metabolic process"/>
    <property type="evidence" value="ECO:0007669"/>
    <property type="project" value="InterPro"/>
</dbReference>
<feature type="domain" description="3-hydroxyacyl-CoA dehydrogenase C-terminal" evidence="2">
    <location>
        <begin position="184"/>
        <end position="278"/>
    </location>
</feature>
<dbReference type="SUPFAM" id="SSF48179">
    <property type="entry name" value="6-phosphogluconate dehydrogenase C-terminal domain-like"/>
    <property type="match status" value="1"/>
</dbReference>
<sequence length="315" mass="35833">MIENNSDTKPVLLLGDGSLAESIALCLLKANEVVHFCTSDVRKAKTTLLEQLAEMKKRNKAVSLERLKFLSSLASVNNYRLAVVITEEDVSKKQQVITDLARCLPADAIIAINTESISLEAIQQSCLHPERIIGLNWTEPAHTTRFLEIIRNNQTAETVLDKIKVLAKTWKKDAYVVENFGVRSRMLSAMVREAFYLVENGYASVEDIDRACRNDAGYYLPFAGNCRYMDLMGTYAYGMVMKDLNPDLSREKRLPQFFVDILSEGGNGMENGKGLYNYTPEEKAQWQETFREFSFRIEEIIDKYPFNYQHNGTHA</sequence>
<dbReference type="PIRSF" id="PIRSF000105">
    <property type="entry name" value="HCDH"/>
    <property type="match status" value="1"/>
</dbReference>
<dbReference type="GO" id="GO:0016616">
    <property type="term" value="F:oxidoreductase activity, acting on the CH-OH group of donors, NAD or NADP as acceptor"/>
    <property type="evidence" value="ECO:0007669"/>
    <property type="project" value="InterPro"/>
</dbReference>
<keyword evidence="1" id="KW-0560">Oxidoreductase</keyword>
<protein>
    <submittedName>
        <fullName evidence="4">3-hydroxyacyl-CoA dehydrogenase family protein</fullName>
    </submittedName>
</protein>
<dbReference type="PANTHER" id="PTHR48075">
    <property type="entry name" value="3-HYDROXYACYL-COA DEHYDROGENASE FAMILY PROTEIN"/>
    <property type="match status" value="1"/>
</dbReference>
<dbReference type="SUPFAM" id="SSF51735">
    <property type="entry name" value="NAD(P)-binding Rossmann-fold domains"/>
    <property type="match status" value="1"/>
</dbReference>
<dbReference type="Pfam" id="PF02737">
    <property type="entry name" value="3HCDH_N"/>
    <property type="match status" value="1"/>
</dbReference>
<dbReference type="InterPro" id="IPR036291">
    <property type="entry name" value="NAD(P)-bd_dom_sf"/>
</dbReference>
<dbReference type="InterPro" id="IPR006176">
    <property type="entry name" value="3-OHacyl-CoA_DH_NAD-bd"/>
</dbReference>
<evidence type="ECO:0000313" key="5">
    <source>
        <dbReference type="Proteomes" id="UP000321204"/>
    </source>
</evidence>
<accession>A0A5B8UE54</accession>
<dbReference type="PANTHER" id="PTHR48075:SF5">
    <property type="entry name" value="3-HYDROXYBUTYRYL-COA DEHYDROGENASE"/>
    <property type="match status" value="1"/>
</dbReference>
<dbReference type="Gene3D" id="3.40.50.720">
    <property type="entry name" value="NAD(P)-binding Rossmann-like Domain"/>
    <property type="match status" value="1"/>
</dbReference>
<dbReference type="RefSeq" id="WP_146781309.1">
    <property type="nucleotide sequence ID" value="NZ_BAABIO010000006.1"/>
</dbReference>
<dbReference type="InterPro" id="IPR013328">
    <property type="entry name" value="6PGD_dom2"/>
</dbReference>
<evidence type="ECO:0000256" key="1">
    <source>
        <dbReference type="ARBA" id="ARBA00023002"/>
    </source>
</evidence>